<evidence type="ECO:0000313" key="1">
    <source>
        <dbReference type="EMBL" id="KKK86843.1"/>
    </source>
</evidence>
<name>A0A0F8YZI4_9ZZZZ</name>
<gene>
    <name evidence="1" type="ORF">LCGC14_2759190</name>
</gene>
<comment type="caution">
    <text evidence="1">The sequence shown here is derived from an EMBL/GenBank/DDBJ whole genome shotgun (WGS) entry which is preliminary data.</text>
</comment>
<dbReference type="AlphaFoldDB" id="A0A0F8YZI4"/>
<dbReference type="EMBL" id="LAZR01050668">
    <property type="protein sequence ID" value="KKK86843.1"/>
    <property type="molecule type" value="Genomic_DNA"/>
</dbReference>
<proteinExistence type="predicted"/>
<protein>
    <submittedName>
        <fullName evidence="1">Uncharacterized protein</fullName>
    </submittedName>
</protein>
<organism evidence="1">
    <name type="scientific">marine sediment metagenome</name>
    <dbReference type="NCBI Taxonomy" id="412755"/>
    <lineage>
        <taxon>unclassified sequences</taxon>
        <taxon>metagenomes</taxon>
        <taxon>ecological metagenomes</taxon>
    </lineage>
</organism>
<accession>A0A0F8YZI4</accession>
<reference evidence="1" key="1">
    <citation type="journal article" date="2015" name="Nature">
        <title>Complex archaea that bridge the gap between prokaryotes and eukaryotes.</title>
        <authorList>
            <person name="Spang A."/>
            <person name="Saw J.H."/>
            <person name="Jorgensen S.L."/>
            <person name="Zaremba-Niedzwiedzka K."/>
            <person name="Martijn J."/>
            <person name="Lind A.E."/>
            <person name="van Eijk R."/>
            <person name="Schleper C."/>
            <person name="Guy L."/>
            <person name="Ettema T.J."/>
        </authorList>
    </citation>
    <scope>NUCLEOTIDE SEQUENCE</scope>
</reference>
<sequence length="51" mass="5665">MKKWVEDPLQDSTIEWLLTSLEKEQTTTENALHVAYSIGVLSMGKESGKAA</sequence>